<dbReference type="SUPFAM" id="SSF54928">
    <property type="entry name" value="RNA-binding domain, RBD"/>
    <property type="match status" value="1"/>
</dbReference>
<dbReference type="InterPro" id="IPR014710">
    <property type="entry name" value="RmlC-like_jellyroll"/>
</dbReference>
<feature type="domain" description="Homogentisate 1,2-dioxygenase C-terminal" evidence="18">
    <location>
        <begin position="121"/>
        <end position="232"/>
    </location>
</feature>
<feature type="region of interest" description="Disordered" evidence="16">
    <location>
        <begin position="436"/>
        <end position="482"/>
    </location>
</feature>
<dbReference type="AlphaFoldDB" id="A0A915M933"/>
<evidence type="ECO:0000256" key="9">
    <source>
        <dbReference type="ARBA" id="ARBA00023002"/>
    </source>
</evidence>
<dbReference type="Pfam" id="PF04209">
    <property type="entry name" value="HgmA_C"/>
    <property type="match status" value="1"/>
</dbReference>
<evidence type="ECO:0000256" key="5">
    <source>
        <dbReference type="ARBA" id="ARBA00018757"/>
    </source>
</evidence>
<evidence type="ECO:0000256" key="7">
    <source>
        <dbReference type="ARBA" id="ARBA00022878"/>
    </source>
</evidence>
<evidence type="ECO:0000256" key="13">
    <source>
        <dbReference type="ARBA" id="ARBA00030437"/>
    </source>
</evidence>
<feature type="region of interest" description="Disordered" evidence="16">
    <location>
        <begin position="290"/>
        <end position="309"/>
    </location>
</feature>
<dbReference type="Pfam" id="PF00076">
    <property type="entry name" value="RRM_1"/>
    <property type="match status" value="1"/>
</dbReference>
<dbReference type="PANTHER" id="PTHR11056">
    <property type="entry name" value="HOMOGENTISATE 1,2-DIOXYGENASE"/>
    <property type="match status" value="1"/>
</dbReference>
<keyword evidence="10 15" id="KW-0408">Iron</keyword>
<keyword evidence="11" id="KW-0585">Phenylalanine catabolism</keyword>
<keyword evidence="7" id="KW-0828">Tyrosine catabolism</keyword>
<dbReference type="Gene3D" id="2.60.120.10">
    <property type="entry name" value="Jelly Rolls"/>
    <property type="match status" value="1"/>
</dbReference>
<feature type="binding site" evidence="15">
    <location>
        <position position="164"/>
    </location>
    <ligand>
        <name>Fe cation</name>
        <dbReference type="ChEBI" id="CHEBI:24875"/>
    </ligand>
</feature>
<comment type="similarity">
    <text evidence="3">Belongs to the homogentisate dioxygenase family.</text>
</comment>
<evidence type="ECO:0000256" key="4">
    <source>
        <dbReference type="ARBA" id="ARBA00013127"/>
    </source>
</evidence>
<dbReference type="InterPro" id="IPR000504">
    <property type="entry name" value="RRM_dom"/>
</dbReference>
<keyword evidence="9" id="KW-0560">Oxidoreductase</keyword>
<dbReference type="EC" id="1.13.11.5" evidence="4"/>
<dbReference type="GO" id="GO:0006572">
    <property type="term" value="P:L-tyrosine catabolic process"/>
    <property type="evidence" value="ECO:0007669"/>
    <property type="project" value="UniProtKB-KW"/>
</dbReference>
<evidence type="ECO:0000313" key="20">
    <source>
        <dbReference type="Proteomes" id="UP000887561"/>
    </source>
</evidence>
<dbReference type="GO" id="GO:0005737">
    <property type="term" value="C:cytoplasm"/>
    <property type="evidence" value="ECO:0007669"/>
    <property type="project" value="TreeGrafter"/>
</dbReference>
<feature type="binding site" evidence="15">
    <location>
        <position position="200"/>
    </location>
    <ligand>
        <name>homogentisate</name>
        <dbReference type="ChEBI" id="CHEBI:16169"/>
    </ligand>
</feature>
<evidence type="ECO:0000259" key="17">
    <source>
        <dbReference type="Pfam" id="PF00076"/>
    </source>
</evidence>
<keyword evidence="6 15" id="KW-0479">Metal-binding</keyword>
<organism evidence="20 21">
    <name type="scientific">Meloidogyne javanica</name>
    <name type="common">Root-knot nematode worm</name>
    <dbReference type="NCBI Taxonomy" id="6303"/>
    <lineage>
        <taxon>Eukaryota</taxon>
        <taxon>Metazoa</taxon>
        <taxon>Ecdysozoa</taxon>
        <taxon>Nematoda</taxon>
        <taxon>Chromadorea</taxon>
        <taxon>Rhabditida</taxon>
        <taxon>Tylenchina</taxon>
        <taxon>Tylenchomorpha</taxon>
        <taxon>Tylenchoidea</taxon>
        <taxon>Meloidogynidae</taxon>
        <taxon>Meloidogyninae</taxon>
        <taxon>Meloidogyne</taxon>
        <taxon>Meloidogyne incognita group</taxon>
    </lineage>
</organism>
<dbReference type="InterPro" id="IPR011051">
    <property type="entry name" value="RmlC_Cupin_sf"/>
</dbReference>
<evidence type="ECO:0000256" key="16">
    <source>
        <dbReference type="SAM" id="MobiDB-lite"/>
    </source>
</evidence>
<reference evidence="21" key="1">
    <citation type="submission" date="2022-11" db="UniProtKB">
        <authorList>
            <consortium name="WormBaseParasite"/>
        </authorList>
    </citation>
    <scope>IDENTIFICATION</scope>
</reference>
<dbReference type="GO" id="GO:0003723">
    <property type="term" value="F:RNA binding"/>
    <property type="evidence" value="ECO:0007669"/>
    <property type="project" value="InterPro"/>
</dbReference>
<evidence type="ECO:0000256" key="1">
    <source>
        <dbReference type="ARBA" id="ARBA00001962"/>
    </source>
</evidence>
<dbReference type="InterPro" id="IPR046451">
    <property type="entry name" value="HgmA_C"/>
</dbReference>
<dbReference type="WBParaSite" id="scaffold34572_cov182.g21405">
    <property type="protein sequence ID" value="scaffold34572_cov182.g21405"/>
    <property type="gene ID" value="scaffold34572_cov182.g21405"/>
</dbReference>
<accession>A0A915M933</accession>
<evidence type="ECO:0000256" key="3">
    <source>
        <dbReference type="ARBA" id="ARBA00007757"/>
    </source>
</evidence>
<feature type="domain" description="RRM" evidence="17">
    <location>
        <begin position="387"/>
        <end position="429"/>
    </location>
</feature>
<comment type="pathway">
    <text evidence="2">Amino-acid degradation; L-phenylalanine degradation; acetoacetate and fumarate from L-phenylalanine: step 4/6.</text>
</comment>
<evidence type="ECO:0000256" key="6">
    <source>
        <dbReference type="ARBA" id="ARBA00022723"/>
    </source>
</evidence>
<dbReference type="InterPro" id="IPR005708">
    <property type="entry name" value="Homogentis_dOase"/>
</dbReference>
<evidence type="ECO:0000256" key="11">
    <source>
        <dbReference type="ARBA" id="ARBA00023232"/>
    </source>
</evidence>
<proteinExistence type="inferred from homology"/>
<keyword evidence="20" id="KW-1185">Reference proteome</keyword>
<dbReference type="Proteomes" id="UP000887561">
    <property type="component" value="Unplaced"/>
</dbReference>
<evidence type="ECO:0000256" key="15">
    <source>
        <dbReference type="PIRSR" id="PIRSR605708-2"/>
    </source>
</evidence>
<dbReference type="GO" id="GO:0046872">
    <property type="term" value="F:metal ion binding"/>
    <property type="evidence" value="ECO:0007669"/>
    <property type="project" value="UniProtKB-KW"/>
</dbReference>
<dbReference type="Pfam" id="PF20510">
    <property type="entry name" value="HgmA_N"/>
    <property type="match status" value="1"/>
</dbReference>
<dbReference type="InterPro" id="IPR046452">
    <property type="entry name" value="HgmA_N"/>
</dbReference>
<evidence type="ECO:0000256" key="14">
    <source>
        <dbReference type="ARBA" id="ARBA00033225"/>
    </source>
</evidence>
<dbReference type="GO" id="GO:0006559">
    <property type="term" value="P:L-phenylalanine catabolic process"/>
    <property type="evidence" value="ECO:0007669"/>
    <property type="project" value="UniProtKB-KW"/>
</dbReference>
<dbReference type="Gene3D" id="3.30.70.330">
    <property type="match status" value="1"/>
</dbReference>
<feature type="binding site" evidence="15">
    <location>
        <position position="170"/>
    </location>
    <ligand>
        <name>Fe cation</name>
        <dbReference type="ChEBI" id="CHEBI:24875"/>
    </ligand>
</feature>
<dbReference type="SUPFAM" id="SSF51182">
    <property type="entry name" value="RmlC-like cupins"/>
    <property type="match status" value="1"/>
</dbReference>
<evidence type="ECO:0000256" key="12">
    <source>
        <dbReference type="ARBA" id="ARBA00030235"/>
    </source>
</evidence>
<comment type="cofactor">
    <cofactor evidence="1 15">
        <name>Fe cation</name>
        <dbReference type="ChEBI" id="CHEBI:24875"/>
    </cofactor>
</comment>
<evidence type="ECO:0000256" key="10">
    <source>
        <dbReference type="ARBA" id="ARBA00023004"/>
    </source>
</evidence>
<name>A0A915M933_MELJA</name>
<evidence type="ECO:0000259" key="18">
    <source>
        <dbReference type="Pfam" id="PF04209"/>
    </source>
</evidence>
<evidence type="ECO:0000256" key="2">
    <source>
        <dbReference type="ARBA" id="ARBA00004704"/>
    </source>
</evidence>
<sequence>MTTNKQPLTYLNGFEQHSTHPDFPDALPPVLNNPQKCPYGLYAEQLSGTAFTCPRALNKRTWLYRIRPSVQHKPFERFRGINDERLVPQQGTLLITTEFGKMEIEPQEIAVIPQGIRFSVDPDPSIFTVLTAPGISQGVALADFVIFPPRWAVAEGTFRPPYFHRNCMSEFMGLIVGKYEAKEGGFCPGGASLHSIMTPHGPDSKCFENASNDKLGPLKIAEGTMLKMIANVKYQMELMSKSVDNNREQKCLLITNRGDEEEQYSTMQPTKLSTNNCSSTCLLEKEGQQRNGFSKGQRKKSIGIGSGGTFRVKNTKRGDSLLTDEMELDNIQNEEGIIIIDSSDDEDNLLTNFEATTNFKNLEEGKNEIGGRQGSADGGGFVGNLKSKAGDVVYADVYRDGTGVVEFSRHDDMRYALKKLDDSKFKSHEGEISYIRLKEDGGRSRSYTRSRSRSRRGSPRYSRSRSRSYSRSRSRSRSRSYY</sequence>
<protein>
    <recommendedName>
        <fullName evidence="5">Homogentisate 1,2-dioxygenase</fullName>
        <ecNumber evidence="4">1.13.11.5</ecNumber>
    </recommendedName>
    <alternativeName>
        <fullName evidence="12">Homogentisate oxygenase</fullName>
    </alternativeName>
    <alternativeName>
        <fullName evidence="13">Homogentisic acid oxidase</fullName>
    </alternativeName>
    <alternativeName>
        <fullName evidence="14">Homogentisicase</fullName>
    </alternativeName>
</protein>
<evidence type="ECO:0000313" key="21">
    <source>
        <dbReference type="WBParaSite" id="scaffold34572_cov182.g21405"/>
    </source>
</evidence>
<dbReference type="PANTHER" id="PTHR11056:SF0">
    <property type="entry name" value="HOMOGENTISATE 1,2-DIOXYGENASE"/>
    <property type="match status" value="1"/>
</dbReference>
<dbReference type="FunFam" id="2.60.120.10:FF:000034">
    <property type="entry name" value="Homogentisate 1,2-dioxygenase"/>
    <property type="match status" value="1"/>
</dbReference>
<evidence type="ECO:0000259" key="19">
    <source>
        <dbReference type="Pfam" id="PF20510"/>
    </source>
</evidence>
<feature type="binding site" evidence="15">
    <location>
        <position position="200"/>
    </location>
    <ligand>
        <name>Fe cation</name>
        <dbReference type="ChEBI" id="CHEBI:24875"/>
    </ligand>
</feature>
<dbReference type="GO" id="GO:0004411">
    <property type="term" value="F:homogentisate 1,2-dioxygenase activity"/>
    <property type="evidence" value="ECO:0007669"/>
    <property type="project" value="UniProtKB-EC"/>
</dbReference>
<evidence type="ECO:0000256" key="8">
    <source>
        <dbReference type="ARBA" id="ARBA00022964"/>
    </source>
</evidence>
<dbReference type="InterPro" id="IPR035979">
    <property type="entry name" value="RBD_domain_sf"/>
</dbReference>
<feature type="binding site" evidence="15">
    <location>
        <position position="179"/>
    </location>
    <ligand>
        <name>homogentisate</name>
        <dbReference type="ChEBI" id="CHEBI:16169"/>
    </ligand>
</feature>
<feature type="compositionally biased region" description="Basic residues" evidence="16">
    <location>
        <begin position="446"/>
        <end position="482"/>
    </location>
</feature>
<dbReference type="InterPro" id="IPR012677">
    <property type="entry name" value="Nucleotide-bd_a/b_plait_sf"/>
</dbReference>
<keyword evidence="8" id="KW-0223">Dioxygenase</keyword>
<feature type="domain" description="Homogentisate 1,2-dioxygenase N-terminal" evidence="19">
    <location>
        <begin position="9"/>
        <end position="80"/>
    </location>
</feature>